<sequence length="261" mass="28521">MRGRKEGRMTGEGKKGGKGLEKVEMKKRNGNERKEWREGKGAVGSLGTSSGLEGTVYKHNQTSLPSSTNDVTLLGHETSSGKPPSSETHPRPTLSLSHTQNRHVSWSVSPRWKAKKSSSPLLRVWSSLAIFFFFFNSKPVVYSNTKNNKPTIFDTPTHTHNALLVRRRPGSSLRSGHLEWTTFGQDRGKFGPTGTSEGAAACLEGDLCQPRLPIGSPEPPERLPGRSAPLALTEGAYLPPTNGALERLNRFSTKSSPAFEM</sequence>
<reference evidence="2 3" key="1">
    <citation type="journal article" date="2013" name="Proc. Natl. Acad. Sci. U.S.A.">
        <title>The king cobra genome reveals dynamic gene evolution and adaptation in the snake venom system.</title>
        <authorList>
            <person name="Vonk F.J."/>
            <person name="Casewell N.R."/>
            <person name="Henkel C.V."/>
            <person name="Heimberg A.M."/>
            <person name="Jansen H.J."/>
            <person name="McCleary R.J."/>
            <person name="Kerkkamp H.M."/>
            <person name="Vos R.A."/>
            <person name="Guerreiro I."/>
            <person name="Calvete J.J."/>
            <person name="Wuster W."/>
            <person name="Woods A.E."/>
            <person name="Logan J.M."/>
            <person name="Harrison R.A."/>
            <person name="Castoe T.A."/>
            <person name="de Koning A.P."/>
            <person name="Pollock D.D."/>
            <person name="Yandell M."/>
            <person name="Calderon D."/>
            <person name="Renjifo C."/>
            <person name="Currier R.B."/>
            <person name="Salgado D."/>
            <person name="Pla D."/>
            <person name="Sanz L."/>
            <person name="Hyder A.S."/>
            <person name="Ribeiro J.M."/>
            <person name="Arntzen J.W."/>
            <person name="van den Thillart G.E."/>
            <person name="Boetzer M."/>
            <person name="Pirovano W."/>
            <person name="Dirks R.P."/>
            <person name="Spaink H.P."/>
            <person name="Duboule D."/>
            <person name="McGlinn E."/>
            <person name="Kini R.M."/>
            <person name="Richardson M.K."/>
        </authorList>
    </citation>
    <scope>NUCLEOTIDE SEQUENCE</scope>
    <source>
        <tissue evidence="2">Blood</tissue>
    </source>
</reference>
<evidence type="ECO:0000313" key="2">
    <source>
        <dbReference type="EMBL" id="ETE66391.1"/>
    </source>
</evidence>
<gene>
    <name evidence="2" type="ORF">L345_07828</name>
</gene>
<protein>
    <submittedName>
        <fullName evidence="2">Uncharacterized protein</fullName>
    </submittedName>
</protein>
<feature type="compositionally biased region" description="Low complexity" evidence="1">
    <location>
        <begin position="45"/>
        <end position="55"/>
    </location>
</feature>
<dbReference type="Proteomes" id="UP000018936">
    <property type="component" value="Unassembled WGS sequence"/>
</dbReference>
<accession>V8NWP2</accession>
<proteinExistence type="predicted"/>
<comment type="caution">
    <text evidence="2">The sequence shown here is derived from an EMBL/GenBank/DDBJ whole genome shotgun (WGS) entry which is preliminary data.</text>
</comment>
<feature type="compositionally biased region" description="Polar residues" evidence="1">
    <location>
        <begin position="58"/>
        <end position="87"/>
    </location>
</feature>
<evidence type="ECO:0000313" key="3">
    <source>
        <dbReference type="Proteomes" id="UP000018936"/>
    </source>
</evidence>
<keyword evidence="3" id="KW-1185">Reference proteome</keyword>
<organism evidence="2 3">
    <name type="scientific">Ophiophagus hannah</name>
    <name type="common">King cobra</name>
    <name type="synonym">Naja hannah</name>
    <dbReference type="NCBI Taxonomy" id="8665"/>
    <lineage>
        <taxon>Eukaryota</taxon>
        <taxon>Metazoa</taxon>
        <taxon>Chordata</taxon>
        <taxon>Craniata</taxon>
        <taxon>Vertebrata</taxon>
        <taxon>Euteleostomi</taxon>
        <taxon>Lepidosauria</taxon>
        <taxon>Squamata</taxon>
        <taxon>Bifurcata</taxon>
        <taxon>Unidentata</taxon>
        <taxon>Episquamata</taxon>
        <taxon>Toxicofera</taxon>
        <taxon>Serpentes</taxon>
        <taxon>Colubroidea</taxon>
        <taxon>Elapidae</taxon>
        <taxon>Elapinae</taxon>
        <taxon>Ophiophagus</taxon>
    </lineage>
</organism>
<evidence type="ECO:0000256" key="1">
    <source>
        <dbReference type="SAM" id="MobiDB-lite"/>
    </source>
</evidence>
<feature type="compositionally biased region" description="Polar residues" evidence="1">
    <location>
        <begin position="94"/>
        <end position="106"/>
    </location>
</feature>
<dbReference type="EMBL" id="AZIM01001572">
    <property type="protein sequence ID" value="ETE66391.1"/>
    <property type="molecule type" value="Genomic_DNA"/>
</dbReference>
<name>V8NWP2_OPHHA</name>
<feature type="compositionally biased region" description="Basic and acidic residues" evidence="1">
    <location>
        <begin position="1"/>
        <end position="40"/>
    </location>
</feature>
<dbReference type="AlphaFoldDB" id="V8NWP2"/>
<feature type="region of interest" description="Disordered" evidence="1">
    <location>
        <begin position="1"/>
        <end position="106"/>
    </location>
</feature>
<feature type="non-terminal residue" evidence="2">
    <location>
        <position position="1"/>
    </location>
</feature>